<accession>W2RPJ7</accession>
<evidence type="ECO:0000256" key="3">
    <source>
        <dbReference type="ARBA" id="ARBA00011837"/>
    </source>
</evidence>
<keyword evidence="6 10" id="KW-0010">Activator</keyword>
<dbReference type="Pfam" id="PF11221">
    <property type="entry name" value="Med21"/>
    <property type="match status" value="1"/>
</dbReference>
<feature type="coiled-coil region" evidence="11">
    <location>
        <begin position="120"/>
        <end position="154"/>
    </location>
</feature>
<reference evidence="12 13" key="1">
    <citation type="submission" date="2013-03" db="EMBL/GenBank/DDBJ databases">
        <title>The Genome Sequence of Phialophora europaea CBS 101466.</title>
        <authorList>
            <consortium name="The Broad Institute Genomics Platform"/>
            <person name="Cuomo C."/>
            <person name="de Hoog S."/>
            <person name="Gorbushina A."/>
            <person name="Walker B."/>
            <person name="Young S.K."/>
            <person name="Zeng Q."/>
            <person name="Gargeya S."/>
            <person name="Fitzgerald M."/>
            <person name="Haas B."/>
            <person name="Abouelleil A."/>
            <person name="Allen A.W."/>
            <person name="Alvarado L."/>
            <person name="Arachchi H.M."/>
            <person name="Berlin A.M."/>
            <person name="Chapman S.B."/>
            <person name="Gainer-Dewar J."/>
            <person name="Goldberg J."/>
            <person name="Griggs A."/>
            <person name="Gujja S."/>
            <person name="Hansen M."/>
            <person name="Howarth C."/>
            <person name="Imamovic A."/>
            <person name="Ireland A."/>
            <person name="Larimer J."/>
            <person name="McCowan C."/>
            <person name="Murphy C."/>
            <person name="Pearson M."/>
            <person name="Poon T.W."/>
            <person name="Priest M."/>
            <person name="Roberts A."/>
            <person name="Saif S."/>
            <person name="Shea T."/>
            <person name="Sisk P."/>
            <person name="Sykes S."/>
            <person name="Wortman J."/>
            <person name="Nusbaum C."/>
            <person name="Birren B."/>
        </authorList>
    </citation>
    <scope>NUCLEOTIDE SEQUENCE [LARGE SCALE GENOMIC DNA]</scope>
    <source>
        <strain evidence="12 13">CBS 101466</strain>
    </source>
</reference>
<dbReference type="PANTHER" id="PTHR13381">
    <property type="entry name" value="RNA POLYMERASE II HOLOENZYME COMPONENT SRB7"/>
    <property type="match status" value="1"/>
</dbReference>
<evidence type="ECO:0000256" key="8">
    <source>
        <dbReference type="ARBA" id="ARBA00023242"/>
    </source>
</evidence>
<evidence type="ECO:0000256" key="10">
    <source>
        <dbReference type="RuleBase" id="RU366036"/>
    </source>
</evidence>
<dbReference type="OrthoDB" id="526653at2759"/>
<evidence type="ECO:0000256" key="1">
    <source>
        <dbReference type="ARBA" id="ARBA00004123"/>
    </source>
</evidence>
<name>W2RPJ7_CYPE1</name>
<keyword evidence="5 10" id="KW-0805">Transcription regulation</keyword>
<gene>
    <name evidence="12" type="ORF">HMPREF1541_07261</name>
</gene>
<dbReference type="EMBL" id="KB822723">
    <property type="protein sequence ID" value="ETN37638.1"/>
    <property type="molecule type" value="Genomic_DNA"/>
</dbReference>
<proteinExistence type="inferred from homology"/>
<evidence type="ECO:0000313" key="13">
    <source>
        <dbReference type="Proteomes" id="UP000030752"/>
    </source>
</evidence>
<keyword evidence="8 10" id="KW-0539">Nucleus</keyword>
<evidence type="ECO:0000256" key="6">
    <source>
        <dbReference type="ARBA" id="ARBA00023159"/>
    </source>
</evidence>
<dbReference type="FunCoup" id="W2RPJ7">
    <property type="interactions" value="257"/>
</dbReference>
<dbReference type="RefSeq" id="XP_008719807.1">
    <property type="nucleotide sequence ID" value="XM_008721585.1"/>
</dbReference>
<comment type="subunit">
    <text evidence="3 10">Component of the Mediator complex.</text>
</comment>
<dbReference type="InParanoid" id="W2RPJ7"/>
<comment type="function">
    <text evidence="9 10">Component of the Mediator complex, a coactivator involved in the regulated transcription of nearly all RNA polymerase II-dependent genes. Mediator functions as a bridge to convey information from gene-specific regulatory proteins to the basal RNA polymerase II transcription machinery. Mediator is recruited to promoters by direct interactions with regulatory proteins and serves as a scaffold for the assembly of a functional preinitiation complex with RNA polymerase II and the general transcription factors.</text>
</comment>
<dbReference type="GeneID" id="19974600"/>
<keyword evidence="11" id="KW-0175">Coiled coil</keyword>
<evidence type="ECO:0000256" key="7">
    <source>
        <dbReference type="ARBA" id="ARBA00023163"/>
    </source>
</evidence>
<evidence type="ECO:0000313" key="12">
    <source>
        <dbReference type="EMBL" id="ETN37638.1"/>
    </source>
</evidence>
<comment type="subcellular location">
    <subcellularLocation>
        <location evidence="1 10">Nucleus</location>
    </subcellularLocation>
</comment>
<dbReference type="PANTHER" id="PTHR13381:SF0">
    <property type="entry name" value="MEDIATOR OF RNA POLYMERASE II TRANSCRIPTION SUBUNIT 21"/>
    <property type="match status" value="1"/>
</dbReference>
<dbReference type="SUPFAM" id="SSF140718">
    <property type="entry name" value="Mediator hinge subcomplex-like"/>
    <property type="match status" value="1"/>
</dbReference>
<evidence type="ECO:0000256" key="9">
    <source>
        <dbReference type="ARBA" id="ARBA00025687"/>
    </source>
</evidence>
<evidence type="ECO:0000256" key="11">
    <source>
        <dbReference type="SAM" id="Coils"/>
    </source>
</evidence>
<dbReference type="GO" id="GO:0003712">
    <property type="term" value="F:transcription coregulator activity"/>
    <property type="evidence" value="ECO:0007669"/>
    <property type="project" value="TreeGrafter"/>
</dbReference>
<dbReference type="VEuPathDB" id="FungiDB:HMPREF1541_07261"/>
<dbReference type="Proteomes" id="UP000030752">
    <property type="component" value="Unassembled WGS sequence"/>
</dbReference>
<comment type="similarity">
    <text evidence="2 10">Belongs to the Mediator complex subunit 21 family.</text>
</comment>
<dbReference type="AlphaFoldDB" id="W2RPJ7"/>
<protein>
    <recommendedName>
        <fullName evidence="4 10">Mediator of RNA polymerase II transcription subunit 21</fullName>
    </recommendedName>
</protein>
<dbReference type="GO" id="GO:0006357">
    <property type="term" value="P:regulation of transcription by RNA polymerase II"/>
    <property type="evidence" value="ECO:0007669"/>
    <property type="project" value="TreeGrafter"/>
</dbReference>
<sequence length="178" mass="20460">MSSDILTQLQTCYDQLLIQFFSTISYHHRRHPLIAPDEIPGDAYSIPPKDAKLADGHSGRHKYVTYKLGPEDSDPDNMDLQPKSPNEFDQAQQDLAEDLVRKGQQIEYLIRRLPGIGTGEQEQNEEIQRLAEEVRNVERQRREKRKEMRECLKQLDNVVMGMSRSVNVPPDGRSDDAS</sequence>
<dbReference type="HOGENOM" id="CLU_094271_0_1_1"/>
<organism evidence="12 13">
    <name type="scientific">Cyphellophora europaea (strain CBS 101466)</name>
    <name type="common">Phialophora europaea</name>
    <dbReference type="NCBI Taxonomy" id="1220924"/>
    <lineage>
        <taxon>Eukaryota</taxon>
        <taxon>Fungi</taxon>
        <taxon>Dikarya</taxon>
        <taxon>Ascomycota</taxon>
        <taxon>Pezizomycotina</taxon>
        <taxon>Eurotiomycetes</taxon>
        <taxon>Chaetothyriomycetidae</taxon>
        <taxon>Chaetothyriales</taxon>
        <taxon>Cyphellophoraceae</taxon>
        <taxon>Cyphellophora</taxon>
    </lineage>
</organism>
<dbReference type="STRING" id="1220924.W2RPJ7"/>
<dbReference type="GO" id="GO:0016592">
    <property type="term" value="C:mediator complex"/>
    <property type="evidence" value="ECO:0007669"/>
    <property type="project" value="UniProtKB-UniRule"/>
</dbReference>
<dbReference type="eggNOG" id="KOG1510">
    <property type="taxonomic scope" value="Eukaryota"/>
</dbReference>
<evidence type="ECO:0000256" key="5">
    <source>
        <dbReference type="ARBA" id="ARBA00023015"/>
    </source>
</evidence>
<dbReference type="InterPro" id="IPR021384">
    <property type="entry name" value="Mediator_Med21"/>
</dbReference>
<keyword evidence="13" id="KW-1185">Reference proteome</keyword>
<dbReference type="Gene3D" id="6.10.280.10">
    <property type="entry name" value="Mediator complex, subunit Med21"/>
    <property type="match status" value="1"/>
</dbReference>
<evidence type="ECO:0000256" key="4">
    <source>
        <dbReference type="ARBA" id="ARBA00019691"/>
    </source>
</evidence>
<evidence type="ECO:0000256" key="2">
    <source>
        <dbReference type="ARBA" id="ARBA00005770"/>
    </source>
</evidence>
<keyword evidence="7 10" id="KW-0804">Transcription</keyword>
<dbReference type="InterPro" id="IPR037212">
    <property type="entry name" value="Med7/Med21-like"/>
</dbReference>